<dbReference type="Proteomes" id="UP001239909">
    <property type="component" value="Unassembled WGS sequence"/>
</dbReference>
<dbReference type="Gene3D" id="1.10.4190.10">
    <property type="entry name" value="Urease accessory protein UreF"/>
    <property type="match status" value="1"/>
</dbReference>
<protein>
    <recommendedName>
        <fullName evidence="3">Urease accessory protein UreF</fullName>
    </recommendedName>
</protein>
<keyword evidence="2 3" id="KW-0143">Chaperone</keyword>
<reference evidence="4 5" key="1">
    <citation type="submission" date="2023-04" db="EMBL/GenBank/DDBJ databases">
        <title>Marinoamorphus aggregata gen. nov., sp. Nov., isolate from tissue of brittle star Ophioplocus japonicus.</title>
        <authorList>
            <person name="Kawano K."/>
            <person name="Sawayama S."/>
            <person name="Nakagawa S."/>
        </authorList>
    </citation>
    <scope>NUCLEOTIDE SEQUENCE [LARGE SCALE GENOMIC DNA]</scope>
    <source>
        <strain evidence="4 5">NKW23</strain>
    </source>
</reference>
<evidence type="ECO:0000256" key="2">
    <source>
        <dbReference type="ARBA" id="ARBA00023186"/>
    </source>
</evidence>
<dbReference type="PANTHER" id="PTHR33620:SF1">
    <property type="entry name" value="UREASE ACCESSORY PROTEIN F"/>
    <property type="match status" value="1"/>
</dbReference>
<proteinExistence type="inferred from homology"/>
<dbReference type="RefSeq" id="WP_285673116.1">
    <property type="nucleotide sequence ID" value="NZ_BSYI01000030.1"/>
</dbReference>
<keyword evidence="1 3" id="KW-0996">Nickel insertion</keyword>
<dbReference type="EMBL" id="BSYI01000030">
    <property type="protein sequence ID" value="GMG84142.1"/>
    <property type="molecule type" value="Genomic_DNA"/>
</dbReference>
<evidence type="ECO:0000313" key="4">
    <source>
        <dbReference type="EMBL" id="GMG84142.1"/>
    </source>
</evidence>
<dbReference type="PIRSF" id="PIRSF009467">
    <property type="entry name" value="Ureas_acces_UreF"/>
    <property type="match status" value="1"/>
</dbReference>
<comment type="function">
    <text evidence="3">Required for maturation of urease via the functional incorporation of the urease nickel metallocenter.</text>
</comment>
<organism evidence="4 5">
    <name type="scientific">Paralimibaculum aggregatum</name>
    <dbReference type="NCBI Taxonomy" id="3036245"/>
    <lineage>
        <taxon>Bacteria</taxon>
        <taxon>Pseudomonadati</taxon>
        <taxon>Pseudomonadota</taxon>
        <taxon>Alphaproteobacteria</taxon>
        <taxon>Rhodobacterales</taxon>
        <taxon>Paracoccaceae</taxon>
        <taxon>Paralimibaculum</taxon>
    </lineage>
</organism>
<comment type="caution">
    <text evidence="4">The sequence shown here is derived from an EMBL/GenBank/DDBJ whole genome shotgun (WGS) entry which is preliminary data.</text>
</comment>
<dbReference type="InterPro" id="IPR038277">
    <property type="entry name" value="UreF_sf"/>
</dbReference>
<keyword evidence="3" id="KW-0963">Cytoplasm</keyword>
<accession>A0ABQ6LQC4</accession>
<evidence type="ECO:0000256" key="1">
    <source>
        <dbReference type="ARBA" id="ARBA00022988"/>
    </source>
</evidence>
<comment type="subunit">
    <text evidence="3">UreD, UreF and UreG form a complex that acts as a GTP-hydrolysis-dependent molecular chaperone, activating the urease apoprotein by helping to assemble the nickel containing metallocenter of UreC. The UreE protein probably delivers the nickel.</text>
</comment>
<dbReference type="PANTHER" id="PTHR33620">
    <property type="entry name" value="UREASE ACCESSORY PROTEIN F"/>
    <property type="match status" value="1"/>
</dbReference>
<sequence length="222" mass="22142">MNGLEPAALAKLATWLSPGYPVGAFAYSHGLEWAIASGQVTDAAGTGAWMADCIARGSGRNDAILLAHAWAAAADPGGDPAALAGLAELAEALAPAQERLAETSGIGAAFAAVTGDAWGGSAAPLPYPVAVGVAAAEHGIPRGPAVLLFLQAMAASLVSAAVRLVPLGQTEGQRILAALLPEIGAVAAAAETASLDELGGCAFLSDIAAMRHETQEVRLFRT</sequence>
<dbReference type="InterPro" id="IPR002639">
    <property type="entry name" value="UreF"/>
</dbReference>
<evidence type="ECO:0000256" key="3">
    <source>
        <dbReference type="HAMAP-Rule" id="MF_01385"/>
    </source>
</evidence>
<evidence type="ECO:0000313" key="5">
    <source>
        <dbReference type="Proteomes" id="UP001239909"/>
    </source>
</evidence>
<dbReference type="HAMAP" id="MF_01385">
    <property type="entry name" value="UreF"/>
    <property type="match status" value="1"/>
</dbReference>
<dbReference type="Pfam" id="PF01730">
    <property type="entry name" value="UreF"/>
    <property type="match status" value="1"/>
</dbReference>
<gene>
    <name evidence="3" type="primary">ureF</name>
    <name evidence="4" type="ORF">LNKW23_33560</name>
</gene>
<comment type="similarity">
    <text evidence="3">Belongs to the UreF family.</text>
</comment>
<name>A0ABQ6LQC4_9RHOB</name>
<comment type="subcellular location">
    <subcellularLocation>
        <location evidence="3">Cytoplasm</location>
    </subcellularLocation>
</comment>
<keyword evidence="5" id="KW-1185">Reference proteome</keyword>